<keyword evidence="2" id="KW-0812">Transmembrane</keyword>
<feature type="transmembrane region" description="Helical" evidence="2">
    <location>
        <begin position="7"/>
        <end position="26"/>
    </location>
</feature>
<proteinExistence type="predicted"/>
<keyword evidence="2" id="KW-0472">Membrane</keyword>
<name>A0A1F6CHN7_9BACT</name>
<evidence type="ECO:0000313" key="4">
    <source>
        <dbReference type="Proteomes" id="UP000176445"/>
    </source>
</evidence>
<dbReference type="AlphaFoldDB" id="A0A1F6CHN7"/>
<feature type="compositionally biased region" description="Polar residues" evidence="1">
    <location>
        <begin position="54"/>
        <end position="77"/>
    </location>
</feature>
<keyword evidence="2" id="KW-1133">Transmembrane helix</keyword>
<evidence type="ECO:0000256" key="2">
    <source>
        <dbReference type="SAM" id="Phobius"/>
    </source>
</evidence>
<comment type="caution">
    <text evidence="3">The sequence shown here is derived from an EMBL/GenBank/DDBJ whole genome shotgun (WGS) entry which is preliminary data.</text>
</comment>
<organism evidence="3 4">
    <name type="scientific">Candidatus Kaiserbacteria bacterium RIFCSPHIGHO2_01_FULL_54_36b</name>
    <dbReference type="NCBI Taxonomy" id="1798483"/>
    <lineage>
        <taxon>Bacteria</taxon>
        <taxon>Candidatus Kaiseribacteriota</taxon>
    </lineage>
</organism>
<reference evidence="3 4" key="1">
    <citation type="journal article" date="2016" name="Nat. Commun.">
        <title>Thousands of microbial genomes shed light on interconnected biogeochemical processes in an aquifer system.</title>
        <authorList>
            <person name="Anantharaman K."/>
            <person name="Brown C.T."/>
            <person name="Hug L.A."/>
            <person name="Sharon I."/>
            <person name="Castelle C.J."/>
            <person name="Probst A.J."/>
            <person name="Thomas B.C."/>
            <person name="Singh A."/>
            <person name="Wilkins M.J."/>
            <person name="Karaoz U."/>
            <person name="Brodie E.L."/>
            <person name="Williams K.H."/>
            <person name="Hubbard S.S."/>
            <person name="Banfield J.F."/>
        </authorList>
    </citation>
    <scope>NUCLEOTIDE SEQUENCE [LARGE SCALE GENOMIC DNA]</scope>
</reference>
<accession>A0A1F6CHN7</accession>
<evidence type="ECO:0000313" key="3">
    <source>
        <dbReference type="EMBL" id="OGG48774.1"/>
    </source>
</evidence>
<dbReference type="Proteomes" id="UP000176445">
    <property type="component" value="Unassembled WGS sequence"/>
</dbReference>
<protein>
    <submittedName>
        <fullName evidence="3">Uncharacterized protein</fullName>
    </submittedName>
</protein>
<evidence type="ECO:0000256" key="1">
    <source>
        <dbReference type="SAM" id="MobiDB-lite"/>
    </source>
</evidence>
<sequence>MRTIIKYLLAVIIVLILGSLAGWYFFLRAQTETITAQSTARGFGAAIPEGNADGTVSSFSPNTNTPVASAQTPSTDPAASKGFFSRIWSMVTGTGDNATAPSGIPSFGDRSSPFSAIGGTAPPSPQTAQPIPRPPQLWHIGEQPVAGQLFVGTSTSLRLRYVERASGHVFEADPETGKIIRLTNTLLPKIYEALLTENGHVFERSLDAGGNITTFAGNISSTVGTSSATSSAQALNGSYLEKNIASLSVDRRSGALFYVVRTPEGTAGVTADWNGTKQKTIFSSVLMSWLPSILADGRIILVQAAADGVPGYAYELKRDGALIPLLGPVSGLTVRVRPAGGSASSAILWGQSARGIMNLFVQVGQGSAVQLPIRTIADKCAWSPGKDLIVYCGVPQGTPGQNFLDNWYRGATHSSDALWRIDASAGTAEVAYAPPSNVSLDIEQIEVDGAGNYITFTNAADKSLWLLRLTK</sequence>
<gene>
    <name evidence="3" type="ORF">A2704_03595</name>
</gene>
<dbReference type="EMBL" id="MFKW01000085">
    <property type="protein sequence ID" value="OGG48774.1"/>
    <property type="molecule type" value="Genomic_DNA"/>
</dbReference>
<feature type="region of interest" description="Disordered" evidence="1">
    <location>
        <begin position="54"/>
        <end position="78"/>
    </location>
</feature>